<feature type="region of interest" description="Disordered" evidence="1">
    <location>
        <begin position="133"/>
        <end position="177"/>
    </location>
</feature>
<dbReference type="EMBL" id="JBHRTR010000031">
    <property type="protein sequence ID" value="MFC3229148.1"/>
    <property type="molecule type" value="Genomic_DNA"/>
</dbReference>
<keyword evidence="3" id="KW-1185">Reference proteome</keyword>
<name>A0ABV7L3C4_9PROT</name>
<gene>
    <name evidence="2" type="ORF">ACFOGJ_18020</name>
</gene>
<evidence type="ECO:0000313" key="3">
    <source>
        <dbReference type="Proteomes" id="UP001595528"/>
    </source>
</evidence>
<feature type="compositionally biased region" description="Basic and acidic residues" evidence="1">
    <location>
        <begin position="67"/>
        <end position="79"/>
    </location>
</feature>
<feature type="compositionally biased region" description="Pro residues" evidence="1">
    <location>
        <begin position="15"/>
        <end position="31"/>
    </location>
</feature>
<proteinExistence type="predicted"/>
<evidence type="ECO:0000313" key="2">
    <source>
        <dbReference type="EMBL" id="MFC3229148.1"/>
    </source>
</evidence>
<feature type="region of interest" description="Disordered" evidence="1">
    <location>
        <begin position="1"/>
        <end position="93"/>
    </location>
</feature>
<organism evidence="2 3">
    <name type="scientific">Marinibaculum pumilum</name>
    <dbReference type="NCBI Taxonomy" id="1766165"/>
    <lineage>
        <taxon>Bacteria</taxon>
        <taxon>Pseudomonadati</taxon>
        <taxon>Pseudomonadota</taxon>
        <taxon>Alphaproteobacteria</taxon>
        <taxon>Rhodospirillales</taxon>
        <taxon>Rhodospirillaceae</taxon>
        <taxon>Marinibaculum</taxon>
    </lineage>
</organism>
<sequence>MDQQNPNPQQQAPAVPEPAPAPQPAPEPAPAAEPVRPAQDQGQNHQSQETRAPEPEHQQAQPEPEAEPNRPVDTLRDGNLKASIWRNEAESGAFYATTFSRTWRDQEGQLRDANNFVGSDLLKISELAREAYTRTNALRRDDFQERNADTDEEARRAAFKRERGSQAEQEPKQERDR</sequence>
<accession>A0ABV7L3C4</accession>
<comment type="caution">
    <text evidence="2">The sequence shown here is derived from an EMBL/GenBank/DDBJ whole genome shotgun (WGS) entry which is preliminary data.</text>
</comment>
<dbReference type="Proteomes" id="UP001595528">
    <property type="component" value="Unassembled WGS sequence"/>
</dbReference>
<feature type="compositionally biased region" description="Low complexity" evidence="1">
    <location>
        <begin position="1"/>
        <end position="14"/>
    </location>
</feature>
<feature type="compositionally biased region" description="Polar residues" evidence="1">
    <location>
        <begin position="40"/>
        <end position="50"/>
    </location>
</feature>
<reference evidence="3" key="1">
    <citation type="journal article" date="2019" name="Int. J. Syst. Evol. Microbiol.">
        <title>The Global Catalogue of Microorganisms (GCM) 10K type strain sequencing project: providing services to taxonomists for standard genome sequencing and annotation.</title>
        <authorList>
            <consortium name="The Broad Institute Genomics Platform"/>
            <consortium name="The Broad Institute Genome Sequencing Center for Infectious Disease"/>
            <person name="Wu L."/>
            <person name="Ma J."/>
        </authorList>
    </citation>
    <scope>NUCLEOTIDE SEQUENCE [LARGE SCALE GENOMIC DNA]</scope>
    <source>
        <strain evidence="3">KCTC 42964</strain>
    </source>
</reference>
<protein>
    <submittedName>
        <fullName evidence="2">Uncharacterized protein</fullName>
    </submittedName>
</protein>
<dbReference type="RefSeq" id="WP_379903078.1">
    <property type="nucleotide sequence ID" value="NZ_JBHRTR010000031.1"/>
</dbReference>
<evidence type="ECO:0000256" key="1">
    <source>
        <dbReference type="SAM" id="MobiDB-lite"/>
    </source>
</evidence>